<feature type="compositionally biased region" description="Pro residues" evidence="3">
    <location>
        <begin position="115"/>
        <end position="136"/>
    </location>
</feature>
<dbReference type="Gene3D" id="3.40.50.1360">
    <property type="match status" value="1"/>
</dbReference>
<reference evidence="4" key="1">
    <citation type="submission" date="2023-06" db="EMBL/GenBank/DDBJ databases">
        <title>Reference genome for the Northern bat (Eptesicus nilssonii), a most northern bat species.</title>
        <authorList>
            <person name="Laine V.N."/>
            <person name="Pulliainen A.T."/>
            <person name="Lilley T.M."/>
        </authorList>
    </citation>
    <scope>NUCLEOTIDE SEQUENCE</scope>
    <source>
        <strain evidence="4">BLF_Eptnil</strain>
        <tissue evidence="4">Kidney</tissue>
    </source>
</reference>
<dbReference type="GO" id="GO:0005737">
    <property type="term" value="C:cytoplasm"/>
    <property type="evidence" value="ECO:0007669"/>
    <property type="project" value="TreeGrafter"/>
</dbReference>
<dbReference type="PANTHER" id="PTHR11280:SF8">
    <property type="entry name" value="GLUCOSAMINE-6-PHOSPHATE ISOMERASE 1"/>
    <property type="match status" value="1"/>
</dbReference>
<evidence type="ECO:0000256" key="3">
    <source>
        <dbReference type="SAM" id="MobiDB-lite"/>
    </source>
</evidence>
<name>A0AA40HXX5_CNENI</name>
<dbReference type="AlphaFoldDB" id="A0AA40HXX5"/>
<evidence type="ECO:0000256" key="1">
    <source>
        <dbReference type="ARBA" id="ARBA00022801"/>
    </source>
</evidence>
<dbReference type="InterPro" id="IPR004547">
    <property type="entry name" value="Glucosamine6P_isomerase"/>
</dbReference>
<keyword evidence="2" id="KW-0119">Carbohydrate metabolism</keyword>
<evidence type="ECO:0000313" key="4">
    <source>
        <dbReference type="EMBL" id="KAK1339453.1"/>
    </source>
</evidence>
<dbReference type="GO" id="GO:0042802">
    <property type="term" value="F:identical protein binding"/>
    <property type="evidence" value="ECO:0007669"/>
    <property type="project" value="TreeGrafter"/>
</dbReference>
<keyword evidence="1" id="KW-0378">Hydrolase</keyword>
<feature type="region of interest" description="Disordered" evidence="3">
    <location>
        <begin position="113"/>
        <end position="153"/>
    </location>
</feature>
<dbReference type="GO" id="GO:0006046">
    <property type="term" value="P:N-acetylglucosamine catabolic process"/>
    <property type="evidence" value="ECO:0007669"/>
    <property type="project" value="TreeGrafter"/>
</dbReference>
<dbReference type="InterPro" id="IPR037171">
    <property type="entry name" value="NagB/RpiA_transferase-like"/>
</dbReference>
<evidence type="ECO:0000256" key="2">
    <source>
        <dbReference type="ARBA" id="ARBA00023277"/>
    </source>
</evidence>
<dbReference type="GO" id="GO:0019262">
    <property type="term" value="P:N-acetylneuraminate catabolic process"/>
    <property type="evidence" value="ECO:0007669"/>
    <property type="project" value="TreeGrafter"/>
</dbReference>
<comment type="caution">
    <text evidence="4">The sequence shown here is derived from an EMBL/GenBank/DDBJ whole genome shotgun (WGS) entry which is preliminary data.</text>
</comment>
<gene>
    <name evidence="4" type="ORF">QTO34_020136</name>
</gene>
<dbReference type="GO" id="GO:0004342">
    <property type="term" value="F:glucosamine-6-phosphate deaminase activity"/>
    <property type="evidence" value="ECO:0007669"/>
    <property type="project" value="InterPro"/>
</dbReference>
<dbReference type="Proteomes" id="UP001177744">
    <property type="component" value="Unassembled WGS sequence"/>
</dbReference>
<dbReference type="EMBL" id="JAULJE010000009">
    <property type="protein sequence ID" value="KAK1339453.1"/>
    <property type="molecule type" value="Genomic_DNA"/>
</dbReference>
<keyword evidence="5" id="KW-1185">Reference proteome</keyword>
<dbReference type="GO" id="GO:0006043">
    <property type="term" value="P:glucosamine catabolic process"/>
    <property type="evidence" value="ECO:0007669"/>
    <property type="project" value="TreeGrafter"/>
</dbReference>
<dbReference type="SUPFAM" id="SSF100950">
    <property type="entry name" value="NagB/RpiA/CoA transferase-like"/>
    <property type="match status" value="1"/>
</dbReference>
<evidence type="ECO:0000313" key="5">
    <source>
        <dbReference type="Proteomes" id="UP001177744"/>
    </source>
</evidence>
<organism evidence="4 5">
    <name type="scientific">Cnephaeus nilssonii</name>
    <name type="common">Northern bat</name>
    <name type="synonym">Eptesicus nilssonii</name>
    <dbReference type="NCBI Taxonomy" id="3371016"/>
    <lineage>
        <taxon>Eukaryota</taxon>
        <taxon>Metazoa</taxon>
        <taxon>Chordata</taxon>
        <taxon>Craniata</taxon>
        <taxon>Vertebrata</taxon>
        <taxon>Euteleostomi</taxon>
        <taxon>Mammalia</taxon>
        <taxon>Eutheria</taxon>
        <taxon>Laurasiatheria</taxon>
        <taxon>Chiroptera</taxon>
        <taxon>Yangochiroptera</taxon>
        <taxon>Vespertilionidae</taxon>
        <taxon>Cnephaeus</taxon>
    </lineage>
</organism>
<sequence>MVGMGTRIDATEVTIRITGAHRAFALYKAIEEGVNHRCTMSAFPQHLRTMFVYDEDATLELKGKIVKYFKGLLLVHKLVDPLYGSFSLVKPLHKPDEGCIMFQHRGQRRVAINFHPPPPSLPAPTPHPPQPQPPPPHQHDAKVSRQPQTPQLQ</sequence>
<accession>A0AA40HXX5</accession>
<proteinExistence type="predicted"/>
<dbReference type="PANTHER" id="PTHR11280">
    <property type="entry name" value="GLUCOSAMINE-6-PHOSPHATE ISOMERASE"/>
    <property type="match status" value="1"/>
</dbReference>
<protein>
    <submittedName>
        <fullName evidence="4">Uncharacterized protein</fullName>
    </submittedName>
</protein>